<keyword evidence="8" id="KW-1185">Reference proteome</keyword>
<evidence type="ECO:0000313" key="8">
    <source>
        <dbReference type="Proteomes" id="UP000693970"/>
    </source>
</evidence>
<dbReference type="Proteomes" id="UP000693970">
    <property type="component" value="Unassembled WGS sequence"/>
</dbReference>
<feature type="compositionally biased region" description="Polar residues" evidence="6">
    <location>
        <begin position="831"/>
        <end position="851"/>
    </location>
</feature>
<dbReference type="GO" id="GO:0045893">
    <property type="term" value="P:positive regulation of DNA-templated transcription"/>
    <property type="evidence" value="ECO:0007669"/>
    <property type="project" value="InterPro"/>
</dbReference>
<evidence type="ECO:0000313" key="7">
    <source>
        <dbReference type="EMBL" id="KAG7342379.1"/>
    </source>
</evidence>
<feature type="region of interest" description="Disordered" evidence="6">
    <location>
        <begin position="414"/>
        <end position="646"/>
    </location>
</feature>
<dbReference type="GO" id="GO:0005634">
    <property type="term" value="C:nucleus"/>
    <property type="evidence" value="ECO:0007669"/>
    <property type="project" value="UniProtKB-SubCell"/>
</dbReference>
<dbReference type="NCBIfam" id="TIGR01557">
    <property type="entry name" value="myb_SHAQKYF"/>
    <property type="match status" value="1"/>
</dbReference>
<reference evidence="7" key="2">
    <citation type="submission" date="2021-04" db="EMBL/GenBank/DDBJ databases">
        <authorList>
            <person name="Podell S."/>
        </authorList>
    </citation>
    <scope>NUCLEOTIDE SEQUENCE</scope>
    <source>
        <strain evidence="7">Hildebrandi</strain>
    </source>
</reference>
<proteinExistence type="predicted"/>
<dbReference type="InterPro" id="IPR044825">
    <property type="entry name" value="GLK1/2-like"/>
</dbReference>
<name>A0A9K3KER2_9STRA</name>
<comment type="subcellular location">
    <subcellularLocation>
        <location evidence="1">Nucleus</location>
    </subcellularLocation>
</comment>
<dbReference type="OrthoDB" id="515430at2759"/>
<protein>
    <submittedName>
        <fullName evidence="7">Myb-like DNA-binding protein</fullName>
    </submittedName>
</protein>
<dbReference type="PANTHER" id="PTHR31312">
    <property type="entry name" value="TRANSCRIPTION ACTIVATOR GLK1"/>
    <property type="match status" value="1"/>
</dbReference>
<feature type="region of interest" description="Disordered" evidence="6">
    <location>
        <begin position="67"/>
        <end position="86"/>
    </location>
</feature>
<evidence type="ECO:0000256" key="6">
    <source>
        <dbReference type="SAM" id="MobiDB-lite"/>
    </source>
</evidence>
<feature type="compositionally biased region" description="Pro residues" evidence="6">
    <location>
        <begin position="551"/>
        <end position="561"/>
    </location>
</feature>
<organism evidence="7 8">
    <name type="scientific">Nitzschia inconspicua</name>
    <dbReference type="NCBI Taxonomy" id="303405"/>
    <lineage>
        <taxon>Eukaryota</taxon>
        <taxon>Sar</taxon>
        <taxon>Stramenopiles</taxon>
        <taxon>Ochrophyta</taxon>
        <taxon>Bacillariophyta</taxon>
        <taxon>Bacillariophyceae</taxon>
        <taxon>Bacillariophycidae</taxon>
        <taxon>Bacillariales</taxon>
        <taxon>Bacillariaceae</taxon>
        <taxon>Nitzschia</taxon>
    </lineage>
</organism>
<sequence length="862" mass="96660">MLLVQLAVTNKMPEVRPETVDSNLLKRVPIANEKQTKRKDYYNIETKMDTIVRPDDNLSLTEKIVFSPNSREEKEDENDSLKNETEETLQLAATTITSSSIGGSNFGTANVSTVIPSSETGVQQQQQQQQQEKFSTRYISIASSIASPPKEHFLVKSDDANDLIASIAASTRTPQSPGSCKVALPVETYSSAVARTDDHTAGRKSLLEQGKETAIHTRDIKMTDDDTLLGDVPWTIEQHQAFVSAIFEVGLKTCSPSIIMENMRKQPRYVTRERTKSHLQKYRITKDRNKEDFMTEYSEFMKKTESIKAQYIESNNREPIPKVVLSKALGGKRATKLIGGQAAALLSFSVFNNCSTDHGPDQIPFHGTKTEFPNLTDEEKQTSLGASLLYIKGLLHNMTDVLLKQRHGLTNIPSVNAEEYDSQSSEEEDYSDLEEEVVEAKPPLACDPLRKMSPVPGEPSGSKNYLRKASHDGTYSYNGPYQGEPHGNYPPPPFPQQGPPGFHPPFPPFAFGGPQRLMPLPHGPFPLHHPPHFHHGPYGHPPPHSMNQYPTGPPHPVPFPGPDETQNRSYHNQPDYYPPNDSEPITNHFSYEESYPDMTEQEAHESDRNPVSRRTKKSGLERVVSKKTTRRNIFEPDHPSNLLASPLVADRKRKRMDRRFDRVTPLDLSLESDEDRGIPGASKVASPFHESRSSCRTKIRQRADSEQSAITPTEHRGKSSLFMESPFQEVYESIKNEDRGLSNTKELGQQKTPASSNRRSSDNKLSPDMLFDGEPHLSPGEMSLASKMSNDGHRIVWEPLAIDMKDHFTDQERFRPPSRNVDVDGSPTRPAKSSKSNALSSHNASPENGESFSRRNFFPEEC</sequence>
<keyword evidence="3 7" id="KW-0238">DNA-binding</keyword>
<dbReference type="InterPro" id="IPR006447">
    <property type="entry name" value="Myb_dom_plants"/>
</dbReference>
<feature type="compositionally biased region" description="Acidic residues" evidence="6">
    <location>
        <begin position="418"/>
        <end position="437"/>
    </location>
</feature>
<dbReference type="EMBL" id="JAGRRH010000025">
    <property type="protein sequence ID" value="KAG7342379.1"/>
    <property type="molecule type" value="Genomic_DNA"/>
</dbReference>
<dbReference type="GO" id="GO:0003700">
    <property type="term" value="F:DNA-binding transcription factor activity"/>
    <property type="evidence" value="ECO:0007669"/>
    <property type="project" value="InterPro"/>
</dbReference>
<comment type="caution">
    <text evidence="7">The sequence shown here is derived from an EMBL/GenBank/DDBJ whole genome shotgun (WGS) entry which is preliminary data.</text>
</comment>
<feature type="compositionally biased region" description="Polar residues" evidence="6">
    <location>
        <begin position="741"/>
        <end position="758"/>
    </location>
</feature>
<evidence type="ECO:0000256" key="3">
    <source>
        <dbReference type="ARBA" id="ARBA00023125"/>
    </source>
</evidence>
<accession>A0A9K3KER2</accession>
<dbReference type="PANTHER" id="PTHR31312:SF1">
    <property type="entry name" value="TRANSCRIPTION ACTIVATOR GLK1"/>
    <property type="match status" value="1"/>
</dbReference>
<dbReference type="GO" id="GO:0003677">
    <property type="term" value="F:DNA binding"/>
    <property type="evidence" value="ECO:0007669"/>
    <property type="project" value="UniProtKB-KW"/>
</dbReference>
<evidence type="ECO:0000256" key="2">
    <source>
        <dbReference type="ARBA" id="ARBA00023015"/>
    </source>
</evidence>
<feature type="compositionally biased region" description="Pro residues" evidence="6">
    <location>
        <begin position="488"/>
        <end position="508"/>
    </location>
</feature>
<gene>
    <name evidence="7" type="ORF">IV203_007472</name>
</gene>
<reference evidence="7" key="1">
    <citation type="journal article" date="2021" name="Sci. Rep.">
        <title>Diploid genomic architecture of Nitzschia inconspicua, an elite biomass production diatom.</title>
        <authorList>
            <person name="Oliver A."/>
            <person name="Podell S."/>
            <person name="Pinowska A."/>
            <person name="Traller J.C."/>
            <person name="Smith S.R."/>
            <person name="McClure R."/>
            <person name="Beliaev A."/>
            <person name="Bohutskyi P."/>
            <person name="Hill E.A."/>
            <person name="Rabines A."/>
            <person name="Zheng H."/>
            <person name="Allen L.Z."/>
            <person name="Kuo A."/>
            <person name="Grigoriev I.V."/>
            <person name="Allen A.E."/>
            <person name="Hazlebeck D."/>
            <person name="Allen E.E."/>
        </authorList>
    </citation>
    <scope>NUCLEOTIDE SEQUENCE</scope>
    <source>
        <strain evidence="7">Hildebrandi</strain>
    </source>
</reference>
<keyword evidence="5" id="KW-0539">Nucleus</keyword>
<evidence type="ECO:0000256" key="1">
    <source>
        <dbReference type="ARBA" id="ARBA00004123"/>
    </source>
</evidence>
<evidence type="ECO:0000256" key="4">
    <source>
        <dbReference type="ARBA" id="ARBA00023163"/>
    </source>
</evidence>
<feature type="region of interest" description="Disordered" evidence="6">
    <location>
        <begin position="808"/>
        <end position="862"/>
    </location>
</feature>
<feature type="compositionally biased region" description="Basic and acidic residues" evidence="6">
    <location>
        <begin position="601"/>
        <end position="610"/>
    </location>
</feature>
<keyword evidence="2" id="KW-0805">Transcription regulation</keyword>
<dbReference type="AlphaFoldDB" id="A0A9K3KER2"/>
<keyword evidence="4" id="KW-0804">Transcription</keyword>
<evidence type="ECO:0000256" key="5">
    <source>
        <dbReference type="ARBA" id="ARBA00023242"/>
    </source>
</evidence>
<feature type="region of interest" description="Disordered" evidence="6">
    <location>
        <begin position="671"/>
        <end position="786"/>
    </location>
</feature>